<dbReference type="InterPro" id="IPR050321">
    <property type="entry name" value="Glycosyltr_2/OpgH_subfam"/>
</dbReference>
<name>A0A2P7SDD0_9HYPH</name>
<protein>
    <submittedName>
        <fullName evidence="8">Glycosyl transferase</fullName>
    </submittedName>
</protein>
<dbReference type="PANTHER" id="PTHR43867:SF2">
    <property type="entry name" value="CELLULOSE SYNTHASE CATALYTIC SUBUNIT A [UDP-FORMING]"/>
    <property type="match status" value="1"/>
</dbReference>
<feature type="transmembrane region" description="Helical" evidence="7">
    <location>
        <begin position="172"/>
        <end position="195"/>
    </location>
</feature>
<dbReference type="Pfam" id="PF13641">
    <property type="entry name" value="Glyco_tranf_2_3"/>
    <property type="match status" value="1"/>
</dbReference>
<keyword evidence="3 8" id="KW-0808">Transferase</keyword>
<dbReference type="PANTHER" id="PTHR43867">
    <property type="entry name" value="CELLULOSE SYNTHASE CATALYTIC SUBUNIT A [UDP-FORMING]"/>
    <property type="match status" value="1"/>
</dbReference>
<feature type="transmembrane region" description="Helical" evidence="7">
    <location>
        <begin position="570"/>
        <end position="589"/>
    </location>
</feature>
<dbReference type="InterPro" id="IPR029044">
    <property type="entry name" value="Nucleotide-diphossugar_trans"/>
</dbReference>
<keyword evidence="5 7" id="KW-1133">Transmembrane helix</keyword>
<evidence type="ECO:0000313" key="8">
    <source>
        <dbReference type="EMBL" id="PSJ60321.1"/>
    </source>
</evidence>
<evidence type="ECO:0000256" key="1">
    <source>
        <dbReference type="ARBA" id="ARBA00004141"/>
    </source>
</evidence>
<evidence type="ECO:0000313" key="9">
    <source>
        <dbReference type="Proteomes" id="UP000240653"/>
    </source>
</evidence>
<accession>A0A2P7SDD0</accession>
<keyword evidence="2" id="KW-0328">Glycosyltransferase</keyword>
<feature type="transmembrane region" description="Helical" evidence="7">
    <location>
        <begin position="201"/>
        <end position="222"/>
    </location>
</feature>
<proteinExistence type="predicted"/>
<comment type="subcellular location">
    <subcellularLocation>
        <location evidence="1">Membrane</location>
        <topology evidence="1">Multi-pass membrane protein</topology>
    </subcellularLocation>
</comment>
<dbReference type="RefSeq" id="WP_106724657.1">
    <property type="nucleotide sequence ID" value="NZ_PXYL01000006.1"/>
</dbReference>
<dbReference type="GO" id="GO:0016020">
    <property type="term" value="C:membrane"/>
    <property type="evidence" value="ECO:0007669"/>
    <property type="project" value="UniProtKB-SubCell"/>
</dbReference>
<keyword evidence="9" id="KW-1185">Reference proteome</keyword>
<gene>
    <name evidence="8" type="ORF">C7I85_14305</name>
</gene>
<evidence type="ECO:0000256" key="3">
    <source>
        <dbReference type="ARBA" id="ARBA00022679"/>
    </source>
</evidence>
<feature type="transmembrane region" description="Helical" evidence="7">
    <location>
        <begin position="490"/>
        <end position="510"/>
    </location>
</feature>
<dbReference type="AlphaFoldDB" id="A0A2P7SDD0"/>
<dbReference type="EMBL" id="PXYL01000006">
    <property type="protein sequence ID" value="PSJ60321.1"/>
    <property type="molecule type" value="Genomic_DNA"/>
</dbReference>
<evidence type="ECO:0000256" key="7">
    <source>
        <dbReference type="SAM" id="Phobius"/>
    </source>
</evidence>
<keyword evidence="6 7" id="KW-0472">Membrane</keyword>
<sequence>MLESLSFPDQEEWQPLLQRLKVAPDIALSAAVRARVNGTDFQTELLASGLVTEEAFFRALADEIGLSFVERINPDKLILREAHCLTLLQSSNDYRPVRVEGDDGIFHVIAPERLCMGAFRALITHCPGLYTQLKLTTPGALRKALLARAEPLLVRAAARGLFEKYPQYSARIVANAWQGMVWGVAMAALAAAILITPSAAYGFVHFIFSICYLACIALRFAALPTAQPPSTAEMRPAEAGEMPVYSVLIALYDEAEMVPGLLDSLARLTWPRSKLEIKLVCEADDRATLAAIRARPLPPHIEVIETPLYGPRTKPKALAYALPIARGEIVALFDAEDHPHPSQLIQAWQRFRDSDESLACVQAPLEIANPNGSLISRMFFFEYAALFRGLLPWLARKGLVLPLGGTSNHFRREALEKVGGWDPHNVTEDADLGLRLARFGYRSETISCPTLEDAPEDFGTWLPQRTRWFKGWVQTWLVHMRSPSRLVGEVGFGSFVIAQILFAGLIISALTHPLLVAMVLDTLLDIAAGKPLDPWESRLSPLDIFNIACGYLSFLLLGWRTLLPSERKGYWKVVLFIPVYWLMISLAAWRSVWQLWQRPHHWEKTAHRRAAKANL</sequence>
<evidence type="ECO:0000256" key="5">
    <source>
        <dbReference type="ARBA" id="ARBA00022989"/>
    </source>
</evidence>
<dbReference type="OrthoDB" id="7431422at2"/>
<feature type="transmembrane region" description="Helical" evidence="7">
    <location>
        <begin position="544"/>
        <end position="563"/>
    </location>
</feature>
<dbReference type="Gene3D" id="3.90.550.10">
    <property type="entry name" value="Spore Coat Polysaccharide Biosynthesis Protein SpsA, Chain A"/>
    <property type="match status" value="1"/>
</dbReference>
<organism evidence="8 9">
    <name type="scientific">Pseudaminobacter soli</name>
    <name type="common">ex Li et al. 2025</name>
    <dbReference type="NCBI Taxonomy" id="1295366"/>
    <lineage>
        <taxon>Bacteria</taxon>
        <taxon>Pseudomonadati</taxon>
        <taxon>Pseudomonadota</taxon>
        <taxon>Alphaproteobacteria</taxon>
        <taxon>Hyphomicrobiales</taxon>
        <taxon>Phyllobacteriaceae</taxon>
        <taxon>Pseudaminobacter</taxon>
    </lineage>
</organism>
<reference evidence="8 9" key="1">
    <citation type="submission" date="2018-03" db="EMBL/GenBank/DDBJ databases">
        <title>The draft genome of Mesorhizobium soli JCM 19897.</title>
        <authorList>
            <person name="Li L."/>
            <person name="Liu L."/>
            <person name="Liang L."/>
            <person name="Wang T."/>
            <person name="Zhang X."/>
        </authorList>
    </citation>
    <scope>NUCLEOTIDE SEQUENCE [LARGE SCALE GENOMIC DNA]</scope>
    <source>
        <strain evidence="8 9">JCM 19897</strain>
    </source>
</reference>
<evidence type="ECO:0000256" key="2">
    <source>
        <dbReference type="ARBA" id="ARBA00022676"/>
    </source>
</evidence>
<dbReference type="Proteomes" id="UP000240653">
    <property type="component" value="Unassembled WGS sequence"/>
</dbReference>
<evidence type="ECO:0000256" key="6">
    <source>
        <dbReference type="ARBA" id="ARBA00023136"/>
    </source>
</evidence>
<keyword evidence="4 7" id="KW-0812">Transmembrane</keyword>
<dbReference type="SUPFAM" id="SSF53448">
    <property type="entry name" value="Nucleotide-diphospho-sugar transferases"/>
    <property type="match status" value="1"/>
</dbReference>
<dbReference type="GO" id="GO:0016757">
    <property type="term" value="F:glycosyltransferase activity"/>
    <property type="evidence" value="ECO:0007669"/>
    <property type="project" value="UniProtKB-KW"/>
</dbReference>
<comment type="caution">
    <text evidence="8">The sequence shown here is derived from an EMBL/GenBank/DDBJ whole genome shotgun (WGS) entry which is preliminary data.</text>
</comment>
<evidence type="ECO:0000256" key="4">
    <source>
        <dbReference type="ARBA" id="ARBA00022692"/>
    </source>
</evidence>